<evidence type="ECO:0000313" key="2">
    <source>
        <dbReference type="EMBL" id="ORY83173.1"/>
    </source>
</evidence>
<evidence type="ECO:0000313" key="3">
    <source>
        <dbReference type="Proteomes" id="UP000193685"/>
    </source>
</evidence>
<organism evidence="2 3">
    <name type="scientific">Protomyces lactucae-debilis</name>
    <dbReference type="NCBI Taxonomy" id="2754530"/>
    <lineage>
        <taxon>Eukaryota</taxon>
        <taxon>Fungi</taxon>
        <taxon>Dikarya</taxon>
        <taxon>Ascomycota</taxon>
        <taxon>Taphrinomycotina</taxon>
        <taxon>Taphrinomycetes</taxon>
        <taxon>Taphrinales</taxon>
        <taxon>Protomycetaceae</taxon>
        <taxon>Protomyces</taxon>
    </lineage>
</organism>
<feature type="region of interest" description="Disordered" evidence="1">
    <location>
        <begin position="311"/>
        <end position="341"/>
    </location>
</feature>
<name>A0A1Y2FGX5_PROLT</name>
<evidence type="ECO:0000256" key="1">
    <source>
        <dbReference type="SAM" id="MobiDB-lite"/>
    </source>
</evidence>
<gene>
    <name evidence="2" type="ORF">BCR37DRAFT_387033</name>
</gene>
<dbReference type="RefSeq" id="XP_040725754.1">
    <property type="nucleotide sequence ID" value="XM_040870504.1"/>
</dbReference>
<accession>A0A1Y2FGX5</accession>
<reference evidence="2 3" key="1">
    <citation type="submission" date="2016-07" db="EMBL/GenBank/DDBJ databases">
        <title>Pervasive Adenine N6-methylation of Active Genes in Fungi.</title>
        <authorList>
            <consortium name="DOE Joint Genome Institute"/>
            <person name="Mondo S.J."/>
            <person name="Dannebaum R.O."/>
            <person name="Kuo R.C."/>
            <person name="Labutti K."/>
            <person name="Haridas S."/>
            <person name="Kuo A."/>
            <person name="Salamov A."/>
            <person name="Ahrendt S.R."/>
            <person name="Lipzen A."/>
            <person name="Sullivan W."/>
            <person name="Andreopoulos W.B."/>
            <person name="Clum A."/>
            <person name="Lindquist E."/>
            <person name="Daum C."/>
            <person name="Ramamoorthy G.K."/>
            <person name="Gryganskyi A."/>
            <person name="Culley D."/>
            <person name="Magnuson J.K."/>
            <person name="James T.Y."/>
            <person name="O'Malley M.A."/>
            <person name="Stajich J.E."/>
            <person name="Spatafora J.W."/>
            <person name="Visel A."/>
            <person name="Grigoriev I.V."/>
        </authorList>
    </citation>
    <scope>NUCLEOTIDE SEQUENCE [LARGE SCALE GENOMIC DNA]</scope>
    <source>
        <strain evidence="2 3">12-1054</strain>
    </source>
</reference>
<protein>
    <submittedName>
        <fullName evidence="2">Uncharacterized protein</fullName>
    </submittedName>
</protein>
<comment type="caution">
    <text evidence="2">The sequence shown here is derived from an EMBL/GenBank/DDBJ whole genome shotgun (WGS) entry which is preliminary data.</text>
</comment>
<dbReference type="Proteomes" id="UP000193685">
    <property type="component" value="Unassembled WGS sequence"/>
</dbReference>
<sequence length="362" mass="40151">MGPPTATANPPPSTPTSMGPPKSSLPPPVSLSQQLREMQEEVEAEARRLRENNTMLFKQVEVLAATKASKQEILDMEAKVDEMGKKVITEVQLELNKWVELTKASHAALSKRLDKITLPSPVKEEAANSAFRDAHPACIERTEEGPDAAPVQQLKPPKLVSLDPKRPGAFTSMVMIYLDNWGHASTMMAINAALTESKSAAVQQFHLRNTKKRGPATPQAWCDLITKQFAASRSMALATLHQARMFNPSKDDVQEWIAELQFICQKAEQEDEFPWISLRVPESDLPDGKPPSAYKSVAALQEAMLVQKHRKRFREPSRSVPTLSEADQANPKPVVTANSLPSRNDRGVPCCRFCRTYLPLAQ</sequence>
<dbReference type="AlphaFoldDB" id="A0A1Y2FGX5"/>
<dbReference type="GeneID" id="63787103"/>
<keyword evidence="3" id="KW-1185">Reference proteome</keyword>
<feature type="region of interest" description="Disordered" evidence="1">
    <location>
        <begin position="1"/>
        <end position="44"/>
    </location>
</feature>
<proteinExistence type="predicted"/>
<feature type="compositionally biased region" description="Pro residues" evidence="1">
    <location>
        <begin position="1"/>
        <end position="14"/>
    </location>
</feature>
<dbReference type="EMBL" id="MCFI01000008">
    <property type="protein sequence ID" value="ORY83173.1"/>
    <property type="molecule type" value="Genomic_DNA"/>
</dbReference>